<dbReference type="InterPro" id="IPR011009">
    <property type="entry name" value="Kinase-like_dom_sf"/>
</dbReference>
<dbReference type="GO" id="GO:0005737">
    <property type="term" value="C:cytoplasm"/>
    <property type="evidence" value="ECO:0007669"/>
    <property type="project" value="TreeGrafter"/>
</dbReference>
<dbReference type="SMART" id="SM00220">
    <property type="entry name" value="S_TKc"/>
    <property type="match status" value="1"/>
</dbReference>
<comment type="caution">
    <text evidence="2">The sequence shown here is derived from an EMBL/GenBank/DDBJ whole genome shotgun (WGS) entry which is preliminary data.</text>
</comment>
<dbReference type="InterPro" id="IPR000719">
    <property type="entry name" value="Prot_kinase_dom"/>
</dbReference>
<evidence type="ECO:0000259" key="1">
    <source>
        <dbReference type="PROSITE" id="PS50011"/>
    </source>
</evidence>
<accession>A0AA36IN43</accession>
<sequence length="327" mass="36787">MESGLWRRRCLAKTQLTVLTDDARNAEHGLLPAENPLTTAYELDKILGRGSVGFVYRARRRADQREVAVKIRHVPEAAVIQSCQQEFEVLKKLEHPHIIKVIDFVVLEGQAALIFDFCCEGTLRSVLKQSWAAGLPVASLKPLSQKLLDAVNYLHRRRIVHRDIKPENILLQDDLQNLWLADFNTACQLMSGWSLTMTGTLDYAAPEVLQGESPSEKSDIWGLGLSLHFMAVGKLPRKLGHYADLASFAAAVASKEVNLQTQEWQEVPLGYCDIVAQCLRLDKTLRPASMLLLESPWFRDHSLKRAVSETSDDEDDIGMWVCRNSSI</sequence>
<evidence type="ECO:0000313" key="3">
    <source>
        <dbReference type="Proteomes" id="UP001178507"/>
    </source>
</evidence>
<proteinExistence type="predicted"/>
<dbReference type="Gene3D" id="1.10.510.10">
    <property type="entry name" value="Transferase(Phosphotransferase) domain 1"/>
    <property type="match status" value="1"/>
</dbReference>
<dbReference type="EMBL" id="CAUJNA010002079">
    <property type="protein sequence ID" value="CAJ1390463.1"/>
    <property type="molecule type" value="Genomic_DNA"/>
</dbReference>
<dbReference type="PANTHER" id="PTHR24361">
    <property type="entry name" value="MITOGEN-ACTIVATED KINASE KINASE KINASE"/>
    <property type="match status" value="1"/>
</dbReference>
<reference evidence="2" key="1">
    <citation type="submission" date="2023-08" db="EMBL/GenBank/DDBJ databases">
        <authorList>
            <person name="Chen Y."/>
            <person name="Shah S."/>
            <person name="Dougan E. K."/>
            <person name="Thang M."/>
            <person name="Chan C."/>
        </authorList>
    </citation>
    <scope>NUCLEOTIDE SEQUENCE</scope>
</reference>
<feature type="domain" description="Protein kinase" evidence="1">
    <location>
        <begin position="41"/>
        <end position="298"/>
    </location>
</feature>
<dbReference type="InterPro" id="IPR053235">
    <property type="entry name" value="Ser_Thr_kinase"/>
</dbReference>
<dbReference type="Gene3D" id="3.30.200.20">
    <property type="entry name" value="Phosphorylase Kinase, domain 1"/>
    <property type="match status" value="1"/>
</dbReference>
<dbReference type="SUPFAM" id="SSF56112">
    <property type="entry name" value="Protein kinase-like (PK-like)"/>
    <property type="match status" value="1"/>
</dbReference>
<dbReference type="PROSITE" id="PS50011">
    <property type="entry name" value="PROTEIN_KINASE_DOM"/>
    <property type="match status" value="1"/>
</dbReference>
<dbReference type="Pfam" id="PF00069">
    <property type="entry name" value="Pkinase"/>
    <property type="match status" value="1"/>
</dbReference>
<protein>
    <recommendedName>
        <fullName evidence="1">Protein kinase domain-containing protein</fullName>
    </recommendedName>
</protein>
<dbReference type="PROSITE" id="PS00108">
    <property type="entry name" value="PROTEIN_KINASE_ST"/>
    <property type="match status" value="1"/>
</dbReference>
<dbReference type="CDD" id="cd14014">
    <property type="entry name" value="STKc_PknB_like"/>
    <property type="match status" value="1"/>
</dbReference>
<dbReference type="GO" id="GO:0005524">
    <property type="term" value="F:ATP binding"/>
    <property type="evidence" value="ECO:0007669"/>
    <property type="project" value="InterPro"/>
</dbReference>
<name>A0AA36IN43_9DINO</name>
<gene>
    <name evidence="2" type="ORF">EVOR1521_LOCUS15879</name>
</gene>
<keyword evidence="3" id="KW-1185">Reference proteome</keyword>
<organism evidence="2 3">
    <name type="scientific">Effrenium voratum</name>
    <dbReference type="NCBI Taxonomy" id="2562239"/>
    <lineage>
        <taxon>Eukaryota</taxon>
        <taxon>Sar</taxon>
        <taxon>Alveolata</taxon>
        <taxon>Dinophyceae</taxon>
        <taxon>Suessiales</taxon>
        <taxon>Symbiodiniaceae</taxon>
        <taxon>Effrenium</taxon>
    </lineage>
</organism>
<dbReference type="Proteomes" id="UP001178507">
    <property type="component" value="Unassembled WGS sequence"/>
</dbReference>
<dbReference type="GO" id="GO:0004674">
    <property type="term" value="F:protein serine/threonine kinase activity"/>
    <property type="evidence" value="ECO:0007669"/>
    <property type="project" value="TreeGrafter"/>
</dbReference>
<evidence type="ECO:0000313" key="2">
    <source>
        <dbReference type="EMBL" id="CAJ1390463.1"/>
    </source>
</evidence>
<dbReference type="InterPro" id="IPR008271">
    <property type="entry name" value="Ser/Thr_kinase_AS"/>
</dbReference>
<dbReference type="AlphaFoldDB" id="A0AA36IN43"/>